<dbReference type="AlphaFoldDB" id="A0A4Y8LW02"/>
<dbReference type="Pfam" id="PF10088">
    <property type="entry name" value="DUF2326"/>
    <property type="match status" value="1"/>
</dbReference>
<dbReference type="EMBL" id="SOMN01000029">
    <property type="protein sequence ID" value="TFE23992.1"/>
    <property type="molecule type" value="Genomic_DNA"/>
</dbReference>
<evidence type="ECO:0000256" key="1">
    <source>
        <dbReference type="SAM" id="Coils"/>
    </source>
</evidence>
<evidence type="ECO:0000259" key="2">
    <source>
        <dbReference type="Pfam" id="PF10088"/>
    </source>
</evidence>
<keyword evidence="4" id="KW-1185">Reference proteome</keyword>
<dbReference type="Proteomes" id="UP000297900">
    <property type="component" value="Unassembled WGS sequence"/>
</dbReference>
<dbReference type="OrthoDB" id="5140926at2"/>
<comment type="caution">
    <text evidence="3">The sequence shown here is derived from an EMBL/GenBank/DDBJ whole genome shotgun (WGS) entry which is preliminary data.</text>
</comment>
<organism evidence="3 4">
    <name type="scientific">Cohnella luojiensis</name>
    <dbReference type="NCBI Taxonomy" id="652876"/>
    <lineage>
        <taxon>Bacteria</taxon>
        <taxon>Bacillati</taxon>
        <taxon>Bacillota</taxon>
        <taxon>Bacilli</taxon>
        <taxon>Bacillales</taxon>
        <taxon>Paenibacillaceae</taxon>
        <taxon>Cohnella</taxon>
    </lineage>
</organism>
<sequence>MKIVQIYSNKKEFKDVHFNEHLNIILGEVKDKKNTETDSHNLGKSTLISLIDFCLLKGKSDNLFLFKNYELFIDFIFFIELKKDDNNFVTIRRAVENNTKICIKFHERPNQNYKENLYWDYENLALNATEKSENPRHIVTEFFSLEFHEKYDLRKLLGYFLRTQYDYDEVFKLRKYSGKLIDWKPALLDLIGFKGNLLGNKLALFNQIEVTKEYLKKMKLELSVTDFESDVINSLIDAKITDKQKIEEQINSFDFYKTEREINRSLVEEIESEISRLNSIEYRLTFEITKIKDALSRKLMFDLDKIEKILSEVNIYFPNQVKKKYEQLVEFNQVITQERNKYQESTLLKKNDELEKVRENLKKYNEQRMEKLSALQEEDSFTKYKKYQQQIIEIDVEINQLLNKLEHIDIIKTINKNLDKLKKDYEAATEKLLVHLEEPNQTYIKIKNFFRELVQYILNESSIIYFNVNKEKNPDFHAEFVNVDETKITSQSDGYSYKKMLCVCFDLAVLMTYSKSNFYHFVYHDGTFESMSDMRKIKYLQAVRHVSKKYDIQYIFTALTDDIPRDSNNQTIQFEETEIALVLDDRPDDLGRLFSKRF</sequence>
<feature type="coiled-coil region" evidence="1">
    <location>
        <begin position="347"/>
        <end position="438"/>
    </location>
</feature>
<protein>
    <submittedName>
        <fullName evidence="3">DUF2326 domain-containing protein</fullName>
    </submittedName>
</protein>
<evidence type="ECO:0000313" key="4">
    <source>
        <dbReference type="Proteomes" id="UP000297900"/>
    </source>
</evidence>
<reference evidence="3 4" key="1">
    <citation type="submission" date="2019-03" db="EMBL/GenBank/DDBJ databases">
        <title>Cohnella endophytica sp. nov., a novel endophytic bacterium isolated from bark of Sonneratia apetala.</title>
        <authorList>
            <person name="Tuo L."/>
        </authorList>
    </citation>
    <scope>NUCLEOTIDE SEQUENCE [LARGE SCALE GENOMIC DNA]</scope>
    <source>
        <strain evidence="3 4">CCTCC AB 208254</strain>
    </source>
</reference>
<accession>A0A4Y8LW02</accession>
<name>A0A4Y8LW02_9BACL</name>
<evidence type="ECO:0000313" key="3">
    <source>
        <dbReference type="EMBL" id="TFE23992.1"/>
    </source>
</evidence>
<dbReference type="InterPro" id="IPR018760">
    <property type="entry name" value="DUF2326"/>
</dbReference>
<dbReference type="RefSeq" id="WP_135153524.1">
    <property type="nucleotide sequence ID" value="NZ_SOMN01000029.1"/>
</dbReference>
<proteinExistence type="predicted"/>
<feature type="domain" description="DUF2326" evidence="2">
    <location>
        <begin position="455"/>
        <end position="598"/>
    </location>
</feature>
<gene>
    <name evidence="3" type="ORF">E2980_17430</name>
</gene>
<keyword evidence="1" id="KW-0175">Coiled coil</keyword>